<reference evidence="2" key="1">
    <citation type="submission" date="2020-08" db="EMBL/GenBank/DDBJ databases">
        <title>Whole genome shotgun sequence of Polymorphospora rubra NBRC 101157.</title>
        <authorList>
            <person name="Komaki H."/>
            <person name="Tamura T."/>
        </authorList>
    </citation>
    <scope>NUCLEOTIDE SEQUENCE</scope>
    <source>
        <strain evidence="2">NBRC 101157</strain>
    </source>
</reference>
<proteinExistence type="predicted"/>
<evidence type="ECO:0000259" key="1">
    <source>
        <dbReference type="Pfam" id="PF01370"/>
    </source>
</evidence>
<dbReference type="AlphaFoldDB" id="A0A810MSR7"/>
<protein>
    <submittedName>
        <fullName evidence="2">Epimerase</fullName>
    </submittedName>
</protein>
<dbReference type="KEGG" id="pry:Prubr_12970"/>
<organism evidence="2 3">
    <name type="scientific">Polymorphospora rubra</name>
    <dbReference type="NCBI Taxonomy" id="338584"/>
    <lineage>
        <taxon>Bacteria</taxon>
        <taxon>Bacillati</taxon>
        <taxon>Actinomycetota</taxon>
        <taxon>Actinomycetes</taxon>
        <taxon>Micromonosporales</taxon>
        <taxon>Micromonosporaceae</taxon>
        <taxon>Polymorphospora</taxon>
    </lineage>
</organism>
<dbReference type="RefSeq" id="WP_212822497.1">
    <property type="nucleotide sequence ID" value="NZ_AP023359.1"/>
</dbReference>
<feature type="domain" description="NAD-dependent epimerase/dehydratase" evidence="1">
    <location>
        <begin position="37"/>
        <end position="229"/>
    </location>
</feature>
<gene>
    <name evidence="2" type="ORF">Prubr_12970</name>
</gene>
<dbReference type="Proteomes" id="UP000680866">
    <property type="component" value="Chromosome"/>
</dbReference>
<name>A0A810MSR7_9ACTN</name>
<dbReference type="EMBL" id="AP023359">
    <property type="protein sequence ID" value="BCJ64276.1"/>
    <property type="molecule type" value="Genomic_DNA"/>
</dbReference>
<dbReference type="InterPro" id="IPR036291">
    <property type="entry name" value="NAD(P)-bd_dom_sf"/>
</dbReference>
<dbReference type="InterPro" id="IPR001509">
    <property type="entry name" value="Epimerase_deHydtase"/>
</dbReference>
<dbReference type="Gene3D" id="3.40.50.720">
    <property type="entry name" value="NAD(P)-binding Rossmann-like Domain"/>
    <property type="match status" value="1"/>
</dbReference>
<dbReference type="SUPFAM" id="SSF51735">
    <property type="entry name" value="NAD(P)-binding Rossmann-fold domains"/>
    <property type="match status" value="1"/>
</dbReference>
<evidence type="ECO:0000313" key="2">
    <source>
        <dbReference type="EMBL" id="BCJ64276.1"/>
    </source>
</evidence>
<sequence length="346" mass="37081">MTGDHGAPADERALEHRLSGPGADLIDDLSKLDGDLVVLGAGGKMGPTLCLMARRALDEAGRTDLAVHAVSRWSDGAVRGRLDAGRVSTVVADLADPAAPGKLPDAGNVVFMVGAKFGVTGQEYRAWLTNAALPHTVAQRYPDARIAALSTGNVYPLTDVRTPSPTEQSPTGPVGEYAMSCLGRERIFEAAAATRGTRISLVRLNYAVEPRYGVLADLARTIVAGEPVDLTTGFVNIVWQRYANEVVLRSLGRADREPFTINLTGPETLAVRTTAEQLAALLGRDVHFSGQESDSALLSDARRCHELFGYPDVAAGTLIHWQAQWIAAGGTLWDKPTKFQRRDGRF</sequence>
<dbReference type="Pfam" id="PF01370">
    <property type="entry name" value="Epimerase"/>
    <property type="match status" value="1"/>
</dbReference>
<keyword evidence="3" id="KW-1185">Reference proteome</keyword>
<evidence type="ECO:0000313" key="3">
    <source>
        <dbReference type="Proteomes" id="UP000680866"/>
    </source>
</evidence>
<accession>A0A810MSR7</accession>